<dbReference type="RefSeq" id="WP_059081689.1">
    <property type="nucleotide sequence ID" value="NZ_BCMM01000021.1"/>
</dbReference>
<dbReference type="InterPro" id="IPR008775">
    <property type="entry name" value="Phytyl_CoA_dOase-like"/>
</dbReference>
<dbReference type="GO" id="GO:0016706">
    <property type="term" value="F:2-oxoglutarate-dependent dioxygenase activity"/>
    <property type="evidence" value="ECO:0007669"/>
    <property type="project" value="UniProtKB-ARBA"/>
</dbReference>
<name>A0A100JR42_STRSC</name>
<comment type="caution">
    <text evidence="1">The sequence shown here is derived from an EMBL/GenBank/DDBJ whole genome shotgun (WGS) entry which is preliminary data.</text>
</comment>
<dbReference type="Proteomes" id="UP000067448">
    <property type="component" value="Unassembled WGS sequence"/>
</dbReference>
<keyword evidence="1" id="KW-0560">Oxidoreductase</keyword>
<protein>
    <submittedName>
        <fullName evidence="1">1-deoxypentalenic acid 11-beta-hydroxylase</fullName>
        <ecNumber evidence="1">1.14.11.35</ecNumber>
    </submittedName>
</protein>
<evidence type="ECO:0000313" key="1">
    <source>
        <dbReference type="EMBL" id="GAQ64164.1"/>
    </source>
</evidence>
<dbReference type="Gene3D" id="2.60.120.620">
    <property type="entry name" value="q2cbj1_9rhob like domain"/>
    <property type="match status" value="1"/>
</dbReference>
<dbReference type="Pfam" id="PF05721">
    <property type="entry name" value="PhyH"/>
    <property type="match status" value="1"/>
</dbReference>
<reference evidence="2" key="3">
    <citation type="submission" date="2016-02" db="EMBL/GenBank/DDBJ databases">
        <title>Draft genome of pathogenic Streptomyces sp. in Japan.</title>
        <authorList>
            <person name="Tomihama T."/>
            <person name="Ikenaga M."/>
            <person name="Sakai M."/>
            <person name="Okubo T."/>
            <person name="Ikeda S."/>
        </authorList>
    </citation>
    <scope>NUCLEOTIDE SEQUENCE [LARGE SCALE GENOMIC DNA]</scope>
    <source>
        <strain evidence="2">S58</strain>
    </source>
</reference>
<dbReference type="OrthoDB" id="183023at2"/>
<dbReference type="PANTHER" id="PTHR20883">
    <property type="entry name" value="PHYTANOYL-COA DIOXYGENASE DOMAIN CONTAINING 1"/>
    <property type="match status" value="1"/>
</dbReference>
<dbReference type="EMBL" id="BCMM01000021">
    <property type="protein sequence ID" value="GAQ64164.1"/>
    <property type="molecule type" value="Genomic_DNA"/>
</dbReference>
<evidence type="ECO:0000313" key="2">
    <source>
        <dbReference type="Proteomes" id="UP000067448"/>
    </source>
</evidence>
<dbReference type="SUPFAM" id="SSF51197">
    <property type="entry name" value="Clavaminate synthase-like"/>
    <property type="match status" value="1"/>
</dbReference>
<dbReference type="AlphaFoldDB" id="A0A100JR42"/>
<reference evidence="2" key="1">
    <citation type="submission" date="2015-11" db="EMBL/GenBank/DDBJ databases">
        <authorList>
            <consortium name="Cross-ministerial Strategic Innovation Promotion Program (SIP) consortium"/>
            <person name="Tomihama T."/>
            <person name="Ikenaga M."/>
            <person name="Sakai M."/>
            <person name="Okubo T."/>
            <person name="Ikeda S."/>
        </authorList>
    </citation>
    <scope>NUCLEOTIDE SEQUENCE [LARGE SCALE GENOMIC DNA]</scope>
    <source>
        <strain evidence="2">S58</strain>
    </source>
</reference>
<dbReference type="GO" id="GO:0005506">
    <property type="term" value="F:iron ion binding"/>
    <property type="evidence" value="ECO:0007669"/>
    <property type="project" value="UniProtKB-ARBA"/>
</dbReference>
<accession>A0A100JR42</accession>
<organism evidence="1 2">
    <name type="scientific">Streptomyces scabiei</name>
    <dbReference type="NCBI Taxonomy" id="1930"/>
    <lineage>
        <taxon>Bacteria</taxon>
        <taxon>Bacillati</taxon>
        <taxon>Actinomycetota</taxon>
        <taxon>Actinomycetes</taxon>
        <taxon>Kitasatosporales</taxon>
        <taxon>Streptomycetaceae</taxon>
        <taxon>Streptomyces</taxon>
    </lineage>
</organism>
<proteinExistence type="predicted"/>
<sequence length="306" mass="33895">MRSLRDSSGVRDDHDALRDRLREDGYVYLPGALDPTRVEAVAADLRSALHRVGWLDEPGTTRVRARDRKFTGESLSGGYAALQSVESFHALAHEQVLLDITSGLLGGSAFCHPAHVGRVAFPVDGPAGFFTRPHQDFSVLHVTTDVLTIWIPFTPCSGDHQGLCILPGSHQEGFRVPDPTMGGARPLYVREEPNDPRWATADYRLGDIVVFHSLTVHGSMANLSDAVRLSADIRYQLPTDPIRPEFLHPHGWPRTPDWPELTQGWTSQRWISTSVEIPQIPPPPGLDYLEMLERIQAPPSRILSGS</sequence>
<dbReference type="PANTHER" id="PTHR20883:SF14">
    <property type="entry name" value="PHYTANOYL-COA DIOXYGENASE"/>
    <property type="match status" value="1"/>
</dbReference>
<dbReference type="EC" id="1.14.11.35" evidence="1"/>
<reference evidence="1 2" key="2">
    <citation type="journal article" date="2016" name="Genome Announc.">
        <title>Draft Genome Sequences of Streptomyces scabiei S58, Streptomyces turgidiscabies T45, and Streptomyces acidiscabies a10, the Pathogens of Potato Common Scab, Isolated in Japan.</title>
        <authorList>
            <person name="Tomihama T."/>
            <person name="Nishi Y."/>
            <person name="Sakai M."/>
            <person name="Ikenaga M."/>
            <person name="Okubo T."/>
            <person name="Ikeda S."/>
        </authorList>
    </citation>
    <scope>NUCLEOTIDE SEQUENCE [LARGE SCALE GENOMIC DNA]</scope>
    <source>
        <strain evidence="1 2">S58</strain>
    </source>
</reference>
<gene>
    <name evidence="1" type="primary">ptlH</name>
    <name evidence="1" type="ORF">SsS58_04557</name>
</gene>